<dbReference type="InterPro" id="IPR024984">
    <property type="entry name" value="DUF3888"/>
</dbReference>
<comment type="caution">
    <text evidence="1">The sequence shown here is derived from an EMBL/GenBank/DDBJ whole genome shotgun (WGS) entry which is preliminary data.</text>
</comment>
<name>A0A644YLJ1_9ZZZZ</name>
<dbReference type="AlphaFoldDB" id="A0A644YLJ1"/>
<accession>A0A644YLJ1</accession>
<protein>
    <recommendedName>
        <fullName evidence="2">DUF3888 domain-containing protein</fullName>
    </recommendedName>
</protein>
<gene>
    <name evidence="1" type="ORF">SDC9_75739</name>
</gene>
<dbReference type="EMBL" id="VSSQ01005450">
    <property type="protein sequence ID" value="MPM29199.1"/>
    <property type="molecule type" value="Genomic_DNA"/>
</dbReference>
<sequence>MNLKGRIIKSAVLFTLILILLPGPAKAAGGAITDDPARLKDMIVVLLMPAVNQAASDFYEPYLTISPTVAPYYGTELIAVSDEERSSERIYNPYFAVIIEVFPYVGPHLSVGKDRITLGIMPSGTVTVEKYEHLESHGLPSNYASIIKKQMP</sequence>
<dbReference type="Pfam" id="PF13027">
    <property type="entry name" value="DUF3888"/>
    <property type="match status" value="1"/>
</dbReference>
<organism evidence="1">
    <name type="scientific">bioreactor metagenome</name>
    <dbReference type="NCBI Taxonomy" id="1076179"/>
    <lineage>
        <taxon>unclassified sequences</taxon>
        <taxon>metagenomes</taxon>
        <taxon>ecological metagenomes</taxon>
    </lineage>
</organism>
<evidence type="ECO:0000313" key="1">
    <source>
        <dbReference type="EMBL" id="MPM29199.1"/>
    </source>
</evidence>
<evidence type="ECO:0008006" key="2">
    <source>
        <dbReference type="Google" id="ProtNLM"/>
    </source>
</evidence>
<proteinExistence type="predicted"/>
<reference evidence="1" key="1">
    <citation type="submission" date="2019-08" db="EMBL/GenBank/DDBJ databases">
        <authorList>
            <person name="Kucharzyk K."/>
            <person name="Murdoch R.W."/>
            <person name="Higgins S."/>
            <person name="Loffler F."/>
        </authorList>
    </citation>
    <scope>NUCLEOTIDE SEQUENCE</scope>
</reference>